<dbReference type="GO" id="GO:0005737">
    <property type="term" value="C:cytoplasm"/>
    <property type="evidence" value="ECO:0007669"/>
    <property type="project" value="InterPro"/>
</dbReference>
<dbReference type="GO" id="GO:0015629">
    <property type="term" value="C:actin cytoskeleton"/>
    <property type="evidence" value="ECO:0007669"/>
    <property type="project" value="TreeGrafter"/>
</dbReference>
<dbReference type="EnsemblMetazoa" id="tetur14g00870.1">
    <property type="protein sequence ID" value="tetur14g00870.1"/>
    <property type="gene ID" value="tetur14g00870"/>
</dbReference>
<dbReference type="GO" id="GO:0097320">
    <property type="term" value="P:plasma membrane tubulation"/>
    <property type="evidence" value="ECO:0007669"/>
    <property type="project" value="TreeGrafter"/>
</dbReference>
<keyword evidence="3" id="KW-0206">Cytoskeleton</keyword>
<evidence type="ECO:0000256" key="4">
    <source>
        <dbReference type="SAM" id="Coils"/>
    </source>
</evidence>
<reference evidence="7" key="1">
    <citation type="submission" date="2011-08" db="EMBL/GenBank/DDBJ databases">
        <authorList>
            <person name="Rombauts S."/>
        </authorList>
    </citation>
    <scope>NUCLEOTIDE SEQUENCE</scope>
    <source>
        <strain evidence="7">London</strain>
    </source>
</reference>
<protein>
    <recommendedName>
        <fullName evidence="5">BAR domain-containing protein</fullName>
    </recommendedName>
</protein>
<comment type="subcellular location">
    <subcellularLocation>
        <location evidence="1">Cytoplasm</location>
        <location evidence="1">Cytoskeleton</location>
    </subcellularLocation>
</comment>
<name>T1KL22_TETUR</name>
<dbReference type="Proteomes" id="UP000015104">
    <property type="component" value="Unassembled WGS sequence"/>
</dbReference>
<feature type="domain" description="BAR" evidence="5">
    <location>
        <begin position="97"/>
        <end position="279"/>
    </location>
</feature>
<dbReference type="InterPro" id="IPR046982">
    <property type="entry name" value="BIN3/RVS161-like"/>
</dbReference>
<dbReference type="GO" id="GO:0051666">
    <property type="term" value="P:actin cortical patch localization"/>
    <property type="evidence" value="ECO:0007669"/>
    <property type="project" value="InterPro"/>
</dbReference>
<dbReference type="EMBL" id="CAEY01000202">
    <property type="status" value="NOT_ANNOTATED_CDS"/>
    <property type="molecule type" value="Genomic_DNA"/>
</dbReference>
<dbReference type="STRING" id="32264.T1KL22"/>
<sequence>MSYRAAKHSLIRTLRKYASALQDTAFITQLKALKRIFKMSWNPLRKITSSFGQSSTPATPSAPNPDSILVNISGIESFGGSNTTDGVLMPDEVNKLTLRVDSVDSATKKIHKSGKKLMDSIIKFSRHECKLSEDLANSLLCQQYYPEFRELVQDWHTFNSETSEFGDNLGVAIQKMIVDPTKKLQSILTDVKNELNKHKTLSESLTKLNSKVSQLNRKEKTGNVFVALEKTKAQLAETEEKFEKQSKLITGQIPAIIDYRIKYFQPCLEGLIKSELLFWGDSFATFNSHSTMTNESQQRSTKNWNDYAAKQNQLLSSISSLSIVGEKGG</sequence>
<dbReference type="AlphaFoldDB" id="T1KL22"/>
<reference evidence="6" key="2">
    <citation type="submission" date="2015-06" db="UniProtKB">
        <authorList>
            <consortium name="EnsemblMetazoa"/>
        </authorList>
    </citation>
    <scope>IDENTIFICATION</scope>
</reference>
<accession>T1KL22</accession>
<dbReference type="Pfam" id="PF03114">
    <property type="entry name" value="BAR"/>
    <property type="match status" value="1"/>
</dbReference>
<dbReference type="HOGENOM" id="CLU_1316921_0_0_1"/>
<evidence type="ECO:0000256" key="1">
    <source>
        <dbReference type="ARBA" id="ARBA00004245"/>
    </source>
</evidence>
<dbReference type="InterPro" id="IPR004148">
    <property type="entry name" value="BAR_dom"/>
</dbReference>
<dbReference type="GO" id="GO:0008289">
    <property type="term" value="F:lipid binding"/>
    <property type="evidence" value="ECO:0007669"/>
    <property type="project" value="TreeGrafter"/>
</dbReference>
<dbReference type="Gene3D" id="1.20.1270.60">
    <property type="entry name" value="Arfaptin homology (AH) domain/BAR domain"/>
    <property type="match status" value="1"/>
</dbReference>
<dbReference type="PANTHER" id="PTHR47174:SF3">
    <property type="entry name" value="BRIDGING INTEGRATOR 3"/>
    <property type="match status" value="1"/>
</dbReference>
<dbReference type="InterPro" id="IPR027267">
    <property type="entry name" value="AH/BAR_dom_sf"/>
</dbReference>
<evidence type="ECO:0000313" key="7">
    <source>
        <dbReference type="Proteomes" id="UP000015104"/>
    </source>
</evidence>
<evidence type="ECO:0000259" key="5">
    <source>
        <dbReference type="Pfam" id="PF03114"/>
    </source>
</evidence>
<organism evidence="6 7">
    <name type="scientific">Tetranychus urticae</name>
    <name type="common">Two-spotted spider mite</name>
    <dbReference type="NCBI Taxonomy" id="32264"/>
    <lineage>
        <taxon>Eukaryota</taxon>
        <taxon>Metazoa</taxon>
        <taxon>Ecdysozoa</taxon>
        <taxon>Arthropoda</taxon>
        <taxon>Chelicerata</taxon>
        <taxon>Arachnida</taxon>
        <taxon>Acari</taxon>
        <taxon>Acariformes</taxon>
        <taxon>Trombidiformes</taxon>
        <taxon>Prostigmata</taxon>
        <taxon>Eleutherengona</taxon>
        <taxon>Raphignathae</taxon>
        <taxon>Tetranychoidea</taxon>
        <taxon>Tetranychidae</taxon>
        <taxon>Tetranychus</taxon>
    </lineage>
</organism>
<dbReference type="SUPFAM" id="SSF103657">
    <property type="entry name" value="BAR/IMD domain-like"/>
    <property type="match status" value="1"/>
</dbReference>
<keyword evidence="4" id="KW-0175">Coiled coil</keyword>
<evidence type="ECO:0000313" key="6">
    <source>
        <dbReference type="EnsemblMetazoa" id="tetur14g00870.1"/>
    </source>
</evidence>
<keyword evidence="7" id="KW-1185">Reference proteome</keyword>
<evidence type="ECO:0000256" key="3">
    <source>
        <dbReference type="ARBA" id="ARBA00023212"/>
    </source>
</evidence>
<keyword evidence="2" id="KW-0963">Cytoplasm</keyword>
<evidence type="ECO:0000256" key="2">
    <source>
        <dbReference type="ARBA" id="ARBA00022490"/>
    </source>
</evidence>
<dbReference type="eggNOG" id="KOG3771">
    <property type="taxonomic scope" value="Eukaryota"/>
</dbReference>
<dbReference type="PANTHER" id="PTHR47174">
    <property type="entry name" value="BRIDGING INTEGRATOR 3"/>
    <property type="match status" value="1"/>
</dbReference>
<feature type="coiled-coil region" evidence="4">
    <location>
        <begin position="198"/>
        <end position="248"/>
    </location>
</feature>
<proteinExistence type="predicted"/>
<dbReference type="GO" id="GO:0006897">
    <property type="term" value="P:endocytosis"/>
    <property type="evidence" value="ECO:0007669"/>
    <property type="project" value="InterPro"/>
</dbReference>